<evidence type="ECO:0000259" key="6">
    <source>
        <dbReference type="PROSITE" id="PS51519"/>
    </source>
</evidence>
<dbReference type="Pfam" id="PF22922">
    <property type="entry name" value="GAF_NLP"/>
    <property type="match status" value="2"/>
</dbReference>
<dbReference type="InterPro" id="IPR053793">
    <property type="entry name" value="PB1-like"/>
</dbReference>
<feature type="non-terminal residue" evidence="8">
    <location>
        <position position="1050"/>
    </location>
</feature>
<gene>
    <name evidence="8" type="ORF">KI387_024238</name>
</gene>
<dbReference type="Pfam" id="PF02042">
    <property type="entry name" value="RWP-RK"/>
    <property type="match status" value="1"/>
</dbReference>
<feature type="region of interest" description="Disordered" evidence="5">
    <location>
        <begin position="869"/>
        <end position="894"/>
    </location>
</feature>
<dbReference type="PROSITE" id="PS51745">
    <property type="entry name" value="PB1"/>
    <property type="match status" value="1"/>
</dbReference>
<evidence type="ECO:0000256" key="4">
    <source>
        <dbReference type="ARBA" id="ARBA00023242"/>
    </source>
</evidence>
<feature type="compositionally biased region" description="Low complexity" evidence="5">
    <location>
        <begin position="870"/>
        <end position="882"/>
    </location>
</feature>
<reference evidence="8 9" key="1">
    <citation type="journal article" date="2021" name="Nat. Plants">
        <title>The Taxus genome provides insights into paclitaxel biosynthesis.</title>
        <authorList>
            <person name="Xiong X."/>
            <person name="Gou J."/>
            <person name="Liao Q."/>
            <person name="Li Y."/>
            <person name="Zhou Q."/>
            <person name="Bi G."/>
            <person name="Li C."/>
            <person name="Du R."/>
            <person name="Wang X."/>
            <person name="Sun T."/>
            <person name="Guo L."/>
            <person name="Liang H."/>
            <person name="Lu P."/>
            <person name="Wu Y."/>
            <person name="Zhang Z."/>
            <person name="Ro D.K."/>
            <person name="Shang Y."/>
            <person name="Huang S."/>
            <person name="Yan J."/>
        </authorList>
    </citation>
    <scope>NUCLEOTIDE SEQUENCE [LARGE SCALE GENOMIC DNA]</scope>
    <source>
        <strain evidence="8">Ta-2019</strain>
    </source>
</reference>
<dbReference type="GO" id="GO:0003677">
    <property type="term" value="F:DNA binding"/>
    <property type="evidence" value="ECO:0007669"/>
    <property type="project" value="UniProtKB-KW"/>
</dbReference>
<feature type="region of interest" description="Disordered" evidence="5">
    <location>
        <begin position="123"/>
        <end position="166"/>
    </location>
</feature>
<proteinExistence type="predicted"/>
<dbReference type="PANTHER" id="PTHR32002">
    <property type="entry name" value="PROTEIN NLP8"/>
    <property type="match status" value="1"/>
</dbReference>
<accession>A0AA38G3D4</accession>
<dbReference type="SUPFAM" id="SSF54277">
    <property type="entry name" value="CAD &amp; PB1 domains"/>
    <property type="match status" value="1"/>
</dbReference>
<keyword evidence="4" id="KW-0539">Nucleus</keyword>
<keyword evidence="3" id="KW-0804">Transcription</keyword>
<name>A0AA38G3D4_TAXCH</name>
<dbReference type="Proteomes" id="UP000824469">
    <property type="component" value="Unassembled WGS sequence"/>
</dbReference>
<evidence type="ECO:0008006" key="10">
    <source>
        <dbReference type="Google" id="ProtNLM"/>
    </source>
</evidence>
<evidence type="ECO:0000256" key="5">
    <source>
        <dbReference type="SAM" id="MobiDB-lite"/>
    </source>
</evidence>
<organism evidence="8 9">
    <name type="scientific">Taxus chinensis</name>
    <name type="common">Chinese yew</name>
    <name type="synonym">Taxus wallichiana var. chinensis</name>
    <dbReference type="NCBI Taxonomy" id="29808"/>
    <lineage>
        <taxon>Eukaryota</taxon>
        <taxon>Viridiplantae</taxon>
        <taxon>Streptophyta</taxon>
        <taxon>Embryophyta</taxon>
        <taxon>Tracheophyta</taxon>
        <taxon>Spermatophyta</taxon>
        <taxon>Pinopsida</taxon>
        <taxon>Pinidae</taxon>
        <taxon>Conifers II</taxon>
        <taxon>Cupressales</taxon>
        <taxon>Taxaceae</taxon>
        <taxon>Taxus</taxon>
    </lineage>
</organism>
<keyword evidence="2" id="KW-0238">DNA-binding</keyword>
<protein>
    <recommendedName>
        <fullName evidence="10">RWP-RK domain-containing protein</fullName>
    </recommendedName>
</protein>
<keyword evidence="9" id="KW-1185">Reference proteome</keyword>
<evidence type="ECO:0000313" key="8">
    <source>
        <dbReference type="EMBL" id="KAH9315611.1"/>
    </source>
</evidence>
<comment type="caution">
    <text evidence="8">The sequence shown here is derived from an EMBL/GenBank/DDBJ whole genome shotgun (WGS) entry which is preliminary data.</text>
</comment>
<evidence type="ECO:0000256" key="2">
    <source>
        <dbReference type="ARBA" id="ARBA00023125"/>
    </source>
</evidence>
<dbReference type="EMBL" id="JAHRHJ020000005">
    <property type="protein sequence ID" value="KAH9315611.1"/>
    <property type="molecule type" value="Genomic_DNA"/>
</dbReference>
<feature type="domain" description="PB1" evidence="7">
    <location>
        <begin position="1013"/>
        <end position="1050"/>
    </location>
</feature>
<evidence type="ECO:0000313" key="9">
    <source>
        <dbReference type="Proteomes" id="UP000824469"/>
    </source>
</evidence>
<dbReference type="GO" id="GO:0003700">
    <property type="term" value="F:DNA-binding transcription factor activity"/>
    <property type="evidence" value="ECO:0007669"/>
    <property type="project" value="InterPro"/>
</dbReference>
<dbReference type="OMA" id="QNNEGMK"/>
<feature type="compositionally biased region" description="Polar residues" evidence="5">
    <location>
        <begin position="135"/>
        <end position="163"/>
    </location>
</feature>
<feature type="domain" description="RWP-RK" evidence="6">
    <location>
        <begin position="647"/>
        <end position="728"/>
    </location>
</feature>
<dbReference type="InterPro" id="IPR055081">
    <property type="entry name" value="NLP1-9_GAF"/>
</dbReference>
<dbReference type="AlphaFoldDB" id="A0AA38G3D4"/>
<evidence type="ECO:0000256" key="1">
    <source>
        <dbReference type="ARBA" id="ARBA00023015"/>
    </source>
</evidence>
<dbReference type="InterPro" id="IPR045012">
    <property type="entry name" value="NLP"/>
</dbReference>
<keyword evidence="1" id="KW-0805">Transcription regulation</keyword>
<feature type="compositionally biased region" description="Basic and acidic residues" evidence="5">
    <location>
        <begin position="74"/>
        <end position="89"/>
    </location>
</feature>
<dbReference type="InterPro" id="IPR003035">
    <property type="entry name" value="RWP-RK_dom"/>
</dbReference>
<evidence type="ECO:0000256" key="3">
    <source>
        <dbReference type="ARBA" id="ARBA00023163"/>
    </source>
</evidence>
<sequence>MDEHVAVPELMDLDPFGDSTAVGAWMQDCGDMEFAELSPNSAASLFNTPFFSLSAFPTAEYPHSVQDQRLQNNDVKEREEKSTVKEKQTSESNLMILDIENNAFPSKQDQFVTLEGFEDRNEALKSNPGRASDFEQATDSGMPDNSFTRSNTEQKESQMTSGSKKVDLAKCMSESGIARTCYRPSLLKERMMEALRYINASNGKNVLAQVWVPVKRDGKRVLTTFGQPYALDPGSDKLINFRTVSLNYEFSAEENPDGNLGIPGRVFLRKLPEWTPNVQYYNSKEYPRVIHAQVFNVRGTLALPVFESENQSCIGVVELIMTKQKIHYATDVEKVCKALEAVNLRSSEFLDHQKSQIYNESRQAVLPEILEVLTAVCETHKLPLAQTWVPCRHYKVCANGNDKKGSCIGVNNRSAGQVCMSTIVEACYVADARLRGFQEACSEQHLLKGQGVPGKAFASNQPYFSADITNFSKMEYPLLHYARMFHLRAAIAIRLRSTHTGNDDYVLEFFLPVDCKDNEEQQQMLHCLSTTMQNVCRSLRTLSDMELEEDSLLELTDGFETERFNLEGEVQIGEGEKHFSESREQKWKQHDSLEQPVKNIQKKMTQQHVAKSPSAIDYEKQDSAQVVSDNVAVHSIGESTSSFSVQENVKIRRRGKVEKNISLAVLQQYFAGSLKDAAKNIGVCPTTLKRICRQHGISRWPSRKISKVNHSIRKLQIVIESVQGVEGAFKLGPFVNGSFSPTALANMQMGNTPLVQGNSWTADVKGQTTHTENLAPTHSHDVCYSAKTSSGMCCAVPEKLPVSQSLMKAGLGASIPSLLVCKEKPNDCAYPQTFIPESSVPSVDGNFLQVEGRYKKGLYSPMGFTGTPKSSDCSQSSSSSHHCSNEADPNDQVTSDQFVTPQTRQEDGKIYGQKDQSSFLVLKRAHSERLLNDRSGKVPVRSSSYKCLDLAPSKDINAGYKGKCIQECSQPSPPHVGLDAPPFPMYTNDPWSERLIWAGRLQTGKISQEEFTLMTVKATYKEDTVRFKLSPHMGFQEICEEVAKRFQLES</sequence>
<dbReference type="PANTHER" id="PTHR32002:SF44">
    <property type="entry name" value="PROTEIN NLP4"/>
    <property type="match status" value="1"/>
</dbReference>
<feature type="region of interest" description="Disordered" evidence="5">
    <location>
        <begin position="65"/>
        <end position="89"/>
    </location>
</feature>
<evidence type="ECO:0000259" key="7">
    <source>
        <dbReference type="PROSITE" id="PS51745"/>
    </source>
</evidence>
<dbReference type="PROSITE" id="PS51519">
    <property type="entry name" value="RWP_RK"/>
    <property type="match status" value="1"/>
</dbReference>